<dbReference type="PROSITE" id="PS00138">
    <property type="entry name" value="SUBTILASE_SER"/>
    <property type="match status" value="1"/>
</dbReference>
<dbReference type="InterPro" id="IPR036852">
    <property type="entry name" value="Peptidase_S8/S53_dom_sf"/>
</dbReference>
<dbReference type="Pfam" id="PF00082">
    <property type="entry name" value="Peptidase_S8"/>
    <property type="match status" value="1"/>
</dbReference>
<dbReference type="InterPro" id="IPR023827">
    <property type="entry name" value="Peptidase_S8_Asp-AS"/>
</dbReference>
<dbReference type="PROSITE" id="PS00137">
    <property type="entry name" value="SUBTILASE_HIS"/>
    <property type="match status" value="1"/>
</dbReference>
<accession>B4VZU0</accession>
<evidence type="ECO:0000256" key="9">
    <source>
        <dbReference type="PROSITE-ProRule" id="PRU01240"/>
    </source>
</evidence>
<dbReference type="SUPFAM" id="SSF63829">
    <property type="entry name" value="Calcium-dependent phosphotriesterase"/>
    <property type="match status" value="1"/>
</dbReference>
<keyword evidence="7 9" id="KW-0720">Serine protease</keyword>
<dbReference type="SUPFAM" id="SSF117074">
    <property type="entry name" value="Hypothetical protein PA1324"/>
    <property type="match status" value="1"/>
</dbReference>
<evidence type="ECO:0000259" key="13">
    <source>
        <dbReference type="Pfam" id="PF22148"/>
    </source>
</evidence>
<dbReference type="Gene3D" id="2.150.10.10">
    <property type="entry name" value="Serralysin-like metalloprotease, C-terminal"/>
    <property type="match status" value="2"/>
</dbReference>
<dbReference type="InterPro" id="IPR001343">
    <property type="entry name" value="Hemolysn_Ca-bd"/>
</dbReference>
<gene>
    <name evidence="14" type="ORF">MC7420_2493</name>
</gene>
<dbReference type="InterPro" id="IPR034204">
    <property type="entry name" value="PfSUB1-like_cat_dom"/>
</dbReference>
<feature type="active site" description="Charge relay system" evidence="8 9">
    <location>
        <position position="208"/>
    </location>
</feature>
<feature type="active site" description="Charge relay system" evidence="8 9">
    <location>
        <position position="153"/>
    </location>
</feature>
<dbReference type="InterPro" id="IPR013783">
    <property type="entry name" value="Ig-like_fold"/>
</dbReference>
<dbReference type="Pfam" id="PF17210">
    <property type="entry name" value="SdrD_B"/>
    <property type="match status" value="1"/>
</dbReference>
<feature type="domain" description="SD-repeat containing protein B" evidence="12">
    <location>
        <begin position="446"/>
        <end position="516"/>
    </location>
</feature>
<keyword evidence="15" id="KW-1185">Reference proteome</keyword>
<dbReference type="InterPro" id="IPR000209">
    <property type="entry name" value="Peptidase_S8/S53_dom"/>
</dbReference>
<evidence type="ECO:0000256" key="6">
    <source>
        <dbReference type="ARBA" id="ARBA00022801"/>
    </source>
</evidence>
<dbReference type="PANTHER" id="PTHR43399">
    <property type="entry name" value="SUBTILISIN-RELATED"/>
    <property type="match status" value="1"/>
</dbReference>
<evidence type="ECO:0000256" key="5">
    <source>
        <dbReference type="ARBA" id="ARBA00022729"/>
    </source>
</evidence>
<dbReference type="InterPro" id="IPR033764">
    <property type="entry name" value="Sdr_B"/>
</dbReference>
<dbReference type="Proteomes" id="UP000003835">
    <property type="component" value="Unassembled WGS sequence"/>
</dbReference>
<dbReference type="GO" id="GO:0006508">
    <property type="term" value="P:proteolysis"/>
    <property type="evidence" value="ECO:0007669"/>
    <property type="project" value="UniProtKB-KW"/>
</dbReference>
<evidence type="ECO:0000313" key="14">
    <source>
        <dbReference type="EMBL" id="EDX72585.1"/>
    </source>
</evidence>
<dbReference type="InterPro" id="IPR051048">
    <property type="entry name" value="Peptidase_S8/S53_subtilisin"/>
</dbReference>
<proteinExistence type="inferred from homology"/>
<evidence type="ECO:0000256" key="1">
    <source>
        <dbReference type="ARBA" id="ARBA00004613"/>
    </source>
</evidence>
<dbReference type="PRINTS" id="PR00723">
    <property type="entry name" value="SUBTILISIN"/>
</dbReference>
<evidence type="ECO:0000256" key="2">
    <source>
        <dbReference type="ARBA" id="ARBA00011073"/>
    </source>
</evidence>
<dbReference type="PROSITE" id="PS00330">
    <property type="entry name" value="HEMOLYSIN_CALCIUM"/>
    <property type="match status" value="2"/>
</dbReference>
<dbReference type="GO" id="GO:0005576">
    <property type="term" value="C:extracellular region"/>
    <property type="evidence" value="ECO:0007669"/>
    <property type="project" value="UniProtKB-SubCell"/>
</dbReference>
<dbReference type="SUPFAM" id="SSF52743">
    <property type="entry name" value="Subtilisin-like"/>
    <property type="match status" value="1"/>
</dbReference>
<evidence type="ECO:0000256" key="7">
    <source>
        <dbReference type="ARBA" id="ARBA00022825"/>
    </source>
</evidence>
<dbReference type="GO" id="GO:0005509">
    <property type="term" value="F:calcium ion binding"/>
    <property type="evidence" value="ECO:0007669"/>
    <property type="project" value="InterPro"/>
</dbReference>
<comment type="similarity">
    <text evidence="2 9 10">Belongs to the peptidase S8 family.</text>
</comment>
<dbReference type="InterPro" id="IPR018511">
    <property type="entry name" value="Hemolysin-typ_Ca-bd_CS"/>
</dbReference>
<dbReference type="InterPro" id="IPR023828">
    <property type="entry name" value="Peptidase_S8_Ser-AS"/>
</dbReference>
<name>B4VZU0_9CYAN</name>
<keyword evidence="6 9" id="KW-0378">Hydrolase</keyword>
<reference evidence="14 15" key="1">
    <citation type="submission" date="2008-07" db="EMBL/GenBank/DDBJ databases">
        <authorList>
            <person name="Tandeau de Marsac N."/>
            <person name="Ferriera S."/>
            <person name="Johnson J."/>
            <person name="Kravitz S."/>
            <person name="Beeson K."/>
            <person name="Sutton G."/>
            <person name="Rogers Y.-H."/>
            <person name="Friedman R."/>
            <person name="Frazier M."/>
            <person name="Venter J.C."/>
        </authorList>
    </citation>
    <scope>NUCLEOTIDE SEQUENCE [LARGE SCALE GENOMIC DNA]</scope>
    <source>
        <strain evidence="14 15">PCC 7420</strain>
    </source>
</reference>
<keyword evidence="3" id="KW-0964">Secreted</keyword>
<dbReference type="InterPro" id="IPR011049">
    <property type="entry name" value="Serralysin-like_metalloprot_C"/>
</dbReference>
<organism evidence="14 15">
    <name type="scientific">Coleofasciculus chthonoplastes PCC 7420</name>
    <dbReference type="NCBI Taxonomy" id="118168"/>
    <lineage>
        <taxon>Bacteria</taxon>
        <taxon>Bacillati</taxon>
        <taxon>Cyanobacteriota</taxon>
        <taxon>Cyanophyceae</taxon>
        <taxon>Coleofasciculales</taxon>
        <taxon>Coleofasciculaceae</taxon>
        <taxon>Coleofasciculus</taxon>
    </lineage>
</organism>
<evidence type="ECO:0000313" key="15">
    <source>
        <dbReference type="Proteomes" id="UP000003835"/>
    </source>
</evidence>
<dbReference type="Gene3D" id="2.60.40.10">
    <property type="entry name" value="Immunoglobulins"/>
    <property type="match status" value="1"/>
</dbReference>
<evidence type="ECO:0000259" key="11">
    <source>
        <dbReference type="Pfam" id="PF00082"/>
    </source>
</evidence>
<dbReference type="STRING" id="118168.MC7420_2493"/>
<keyword evidence="4 9" id="KW-0645">Protease</keyword>
<evidence type="ECO:0000256" key="8">
    <source>
        <dbReference type="PIRSR" id="PIRSR615500-1"/>
    </source>
</evidence>
<dbReference type="InterPro" id="IPR022398">
    <property type="entry name" value="Peptidase_S8_His-AS"/>
</dbReference>
<dbReference type="InterPro" id="IPR015500">
    <property type="entry name" value="Peptidase_S8_subtilisin-rel"/>
</dbReference>
<evidence type="ECO:0000256" key="4">
    <source>
        <dbReference type="ARBA" id="ARBA00022670"/>
    </source>
</evidence>
<dbReference type="PANTHER" id="PTHR43399:SF4">
    <property type="entry name" value="CELL WALL-ASSOCIATED PROTEASE"/>
    <property type="match status" value="1"/>
</dbReference>
<dbReference type="eggNOG" id="COG2931">
    <property type="taxonomic scope" value="Bacteria"/>
</dbReference>
<evidence type="ECO:0000259" key="12">
    <source>
        <dbReference type="Pfam" id="PF17210"/>
    </source>
</evidence>
<dbReference type="GO" id="GO:0004252">
    <property type="term" value="F:serine-type endopeptidase activity"/>
    <property type="evidence" value="ECO:0007669"/>
    <property type="project" value="UniProtKB-UniRule"/>
</dbReference>
<dbReference type="Pfam" id="PF00353">
    <property type="entry name" value="HemolysinCabind"/>
    <property type="match status" value="3"/>
</dbReference>
<evidence type="ECO:0000256" key="3">
    <source>
        <dbReference type="ARBA" id="ARBA00022525"/>
    </source>
</evidence>
<dbReference type="Gene3D" id="3.40.50.200">
    <property type="entry name" value="Peptidase S8/S53 domain"/>
    <property type="match status" value="1"/>
</dbReference>
<protein>
    <submittedName>
        <fullName evidence="14">Cna protein B-type domain</fullName>
    </submittedName>
</protein>
<dbReference type="CDD" id="cd07473">
    <property type="entry name" value="Peptidases_S8_Subtilisin_like"/>
    <property type="match status" value="1"/>
</dbReference>
<dbReference type="HOGENOM" id="CLU_258126_0_0_3"/>
<evidence type="ECO:0000256" key="10">
    <source>
        <dbReference type="RuleBase" id="RU003355"/>
    </source>
</evidence>
<dbReference type="SUPFAM" id="SSF51120">
    <property type="entry name" value="beta-Roll"/>
    <property type="match status" value="1"/>
</dbReference>
<comment type="subcellular location">
    <subcellularLocation>
        <location evidence="1">Secreted</location>
    </subcellularLocation>
</comment>
<sequence>MQVKAMQTNDLRPELNVASFNLNSLVEGTDYLSDQVVVKFKSGIESSQIQTLQGNMQASILESTNMLGTQLWQLDGLSVAQAISTYSNHPLIEYIEPNYTISLNTTIPNDSEFNQLWGLNNTGQTGGTSDADIDALEAWDRATGNNVVVGIIDTGVDYTHPERINNMWTNPGEIFGDGIDNDGNGYIDDYYGWDFANNDSDPWDDEGHGTHVAGTIAAEGNNNSGVIGVAPDAQIMALKFLNSSGSGTTFNAIQAIEYATMMGANLTNNSWGGGGYSQGLYDAIAAAGQAGQLFIAAAGNGGFDGIGDNNDITPHYPSNYDLDNIISVAATDHNDNLASFSNYGVTSVDLGAPGVNIYSTIPGGGYASYNGTSMATPHVSGVAALIWSQNPELSASEVKDQILSTVDPISSLQGNTVTGGRLNANNALNPTTPPPSPLGEIHGSKWNDIDGDGIWDANEPGLSGWTIYLDQNQNSQLDAGEVSTITDINGNYSFTELTADTYTVAEVLLPGWQQTLPGSEPSFNLVAGTGSGGTNEFSLVELQTDPVAEILIGSASYNPGLDIDPTSGLLYGASSSLRLIDQTDGSYTNIGTIHSANESSILMRSIAFSPNGTLYGNATSTNMLYTIDPATAFATPVGTIANTTWGIDFAPDGTLYGASNNLVEIDPATGDILSTVGSLGTTVVDIDFAPDGSIYGVHYSNSNLYQINPSDASTTQIGTYDSSTWGVASIPSNSNLVPGTYTVNLNPEEIVTNINFGNQQIEDLSPQLNFSFETGDFTDWNSIGDATIQTDTIGSTPTDGTFQALITNGQGSVSDSNLETFLGLNTGDLDNLGNGDAIEGSALQLTPITVKAGDILSFDWNFITNEQTPSSYNDFGFVSISSTLLSELADTNQQFNRFTGSFGKQTNYGTFDYQFTQNGTYTIGLGLVDADDSSVDSGLLVDHFQITPDPLFNFGFENGDFTNWTTIGNTTIETDSIGSNPTDGDYQAFITNSVGSVSDAEMETFFGLTAGALDNLGNGDIIEGSGLQFQPIKVQAGDSISFDWNFITNEENQSSFSDFGFVSITSGVLSELADTSSDFNRFTGSFGSQTGYGTFTYQFTESGIFTIGVGLMDAGDSYVDSGLLIDNFSFTPNSGTNLGLSIPNGTVEAVTPEYTIQGTPDNDKLVSSNQQDEFIFADAGNDTVIGSLGDDVIYGAEGDDILRGDLNKGCLNCAIAGDDILYGGAGNDRLYGKGGNDQLFGEDGNDKIWGNDGDDLLWGGLGNDQLIGGQGNDTFVLAVSEGIDKIRDFHINEDVLGLSGELTFGELSISQQGKNTWIDFNQDTLAILTDVNANTLTADAFALI</sequence>
<dbReference type="PRINTS" id="PR00313">
    <property type="entry name" value="CABNDNGRPT"/>
</dbReference>
<feature type="active site" description="Charge relay system" evidence="8 9">
    <location>
        <position position="373"/>
    </location>
</feature>
<dbReference type="eggNOG" id="COG4932">
    <property type="taxonomic scope" value="Bacteria"/>
</dbReference>
<dbReference type="PROSITE" id="PS00136">
    <property type="entry name" value="SUBTILASE_ASP"/>
    <property type="match status" value="1"/>
</dbReference>
<dbReference type="eggNOG" id="COG1404">
    <property type="taxonomic scope" value="Bacteria"/>
</dbReference>
<dbReference type="PROSITE" id="PS51892">
    <property type="entry name" value="SUBTILASE"/>
    <property type="match status" value="1"/>
</dbReference>
<dbReference type="Pfam" id="PF22148">
    <property type="entry name" value="Fervidolysin_NPro-like"/>
    <property type="match status" value="1"/>
</dbReference>
<feature type="domain" description="Fervidolysin-like N-terminal prodomain" evidence="13">
    <location>
        <begin position="26"/>
        <end position="98"/>
    </location>
</feature>
<dbReference type="InterPro" id="IPR054399">
    <property type="entry name" value="Fervidolysin-like_N_prodom"/>
</dbReference>
<feature type="domain" description="Peptidase S8/S53" evidence="11">
    <location>
        <begin position="144"/>
        <end position="406"/>
    </location>
</feature>
<keyword evidence="5" id="KW-0732">Signal</keyword>
<dbReference type="EMBL" id="DS989863">
    <property type="protein sequence ID" value="EDX72585.1"/>
    <property type="molecule type" value="Genomic_DNA"/>
</dbReference>